<evidence type="ECO:0000256" key="4">
    <source>
        <dbReference type="PROSITE-ProRule" id="PRU01131"/>
    </source>
</evidence>
<dbReference type="PROSITE" id="PS51795">
    <property type="entry name" value="ZF_FLZ"/>
    <property type="match status" value="1"/>
</dbReference>
<dbReference type="GO" id="GO:0008270">
    <property type="term" value="F:zinc ion binding"/>
    <property type="evidence" value="ECO:0007669"/>
    <property type="project" value="UniProtKB-KW"/>
</dbReference>
<evidence type="ECO:0000256" key="3">
    <source>
        <dbReference type="ARBA" id="ARBA00022771"/>
    </source>
</evidence>
<evidence type="ECO:0000256" key="1">
    <source>
        <dbReference type="ARBA" id="ARBA00009374"/>
    </source>
</evidence>
<sequence>MENSKSKSNKSSRNRNRMILERGVVGLGIVAAMNISNFSDVVSSAKPAANFRGTTIYGLFHASPLNTGTQFLFPTPHFLNSCNLCHKHLHGVDIFIYRGEKAFCSAECRETHITNYEHHQDNYDYYYTSLIKPILQHNNALRPTSSTVSVPILAA</sequence>
<evidence type="ECO:0000256" key="2">
    <source>
        <dbReference type="ARBA" id="ARBA00022723"/>
    </source>
</evidence>
<dbReference type="PANTHER" id="PTHR47208">
    <property type="entry name" value="OS02G0174800 PROTEIN"/>
    <property type="match status" value="1"/>
</dbReference>
<dbReference type="STRING" id="3885.V7C6T3"/>
<organism evidence="6 7">
    <name type="scientific">Phaseolus vulgaris</name>
    <name type="common">Kidney bean</name>
    <name type="synonym">French bean</name>
    <dbReference type="NCBI Taxonomy" id="3885"/>
    <lineage>
        <taxon>Eukaryota</taxon>
        <taxon>Viridiplantae</taxon>
        <taxon>Streptophyta</taxon>
        <taxon>Embryophyta</taxon>
        <taxon>Tracheophyta</taxon>
        <taxon>Spermatophyta</taxon>
        <taxon>Magnoliopsida</taxon>
        <taxon>eudicotyledons</taxon>
        <taxon>Gunneridae</taxon>
        <taxon>Pentapetalae</taxon>
        <taxon>rosids</taxon>
        <taxon>fabids</taxon>
        <taxon>Fabales</taxon>
        <taxon>Fabaceae</taxon>
        <taxon>Papilionoideae</taxon>
        <taxon>50 kb inversion clade</taxon>
        <taxon>NPAAA clade</taxon>
        <taxon>indigoferoid/millettioid clade</taxon>
        <taxon>Phaseoleae</taxon>
        <taxon>Phaseolus</taxon>
    </lineage>
</organism>
<protein>
    <recommendedName>
        <fullName evidence="5">FLZ-type domain-containing protein</fullName>
    </recommendedName>
</protein>
<accession>V7C6T3</accession>
<keyword evidence="3" id="KW-0863">Zinc-finger</keyword>
<name>V7C6T3_PHAVU</name>
<dbReference type="PANTHER" id="PTHR47208:SF1">
    <property type="entry name" value="OS02G0174800 PROTEIN"/>
    <property type="match status" value="1"/>
</dbReference>
<proteinExistence type="inferred from homology"/>
<keyword evidence="2" id="KW-0479">Metal-binding</keyword>
<dbReference type="Gramene" id="ESW24990">
    <property type="protein sequence ID" value="ESW24990"/>
    <property type="gene ID" value="PHAVU_004G177700g"/>
</dbReference>
<reference evidence="7" key="1">
    <citation type="journal article" date="2014" name="Nat. Genet.">
        <title>A reference genome for common bean and genome-wide analysis of dual domestications.</title>
        <authorList>
            <person name="Schmutz J."/>
            <person name="McClean P.E."/>
            <person name="Mamidi S."/>
            <person name="Wu G.A."/>
            <person name="Cannon S.B."/>
            <person name="Grimwood J."/>
            <person name="Jenkins J."/>
            <person name="Shu S."/>
            <person name="Song Q."/>
            <person name="Chavarro C."/>
            <person name="Torres-Torres M."/>
            <person name="Geffroy V."/>
            <person name="Moghaddam S.M."/>
            <person name="Gao D."/>
            <person name="Abernathy B."/>
            <person name="Barry K."/>
            <person name="Blair M."/>
            <person name="Brick M.A."/>
            <person name="Chovatia M."/>
            <person name="Gepts P."/>
            <person name="Goodstein D.M."/>
            <person name="Gonzales M."/>
            <person name="Hellsten U."/>
            <person name="Hyten D.L."/>
            <person name="Jia G."/>
            <person name="Kelly J.D."/>
            <person name="Kudrna D."/>
            <person name="Lee R."/>
            <person name="Richard M.M."/>
            <person name="Miklas P.N."/>
            <person name="Osorno J.M."/>
            <person name="Rodrigues J."/>
            <person name="Thareau V."/>
            <person name="Urrea C.A."/>
            <person name="Wang M."/>
            <person name="Yu Y."/>
            <person name="Zhang M."/>
            <person name="Wing R.A."/>
            <person name="Cregan P.B."/>
            <person name="Rokhsar D.S."/>
            <person name="Jackson S.A."/>
        </authorList>
    </citation>
    <scope>NUCLEOTIDE SEQUENCE [LARGE SCALE GENOMIC DNA]</scope>
    <source>
        <strain evidence="7">cv. G19833</strain>
    </source>
</reference>
<dbReference type="Proteomes" id="UP000000226">
    <property type="component" value="Chromosome 4"/>
</dbReference>
<dbReference type="OrthoDB" id="828272at2759"/>
<keyword evidence="3" id="KW-0862">Zinc</keyword>
<evidence type="ECO:0000313" key="7">
    <source>
        <dbReference type="Proteomes" id="UP000000226"/>
    </source>
</evidence>
<dbReference type="EMBL" id="CM002291">
    <property type="protein sequence ID" value="ESW24990.1"/>
    <property type="molecule type" value="Genomic_DNA"/>
</dbReference>
<evidence type="ECO:0000313" key="6">
    <source>
        <dbReference type="EMBL" id="ESW24990.1"/>
    </source>
</evidence>
<dbReference type="OMA" id="VDIFIYR"/>
<feature type="zinc finger region" description="FLZ-type" evidence="4">
    <location>
        <begin position="77"/>
        <end position="120"/>
    </location>
</feature>
<dbReference type="InterPro" id="IPR044604">
    <property type="entry name" value="FLZ12/13/14"/>
</dbReference>
<dbReference type="AlphaFoldDB" id="V7C6T3"/>
<evidence type="ECO:0000259" key="5">
    <source>
        <dbReference type="PROSITE" id="PS51795"/>
    </source>
</evidence>
<gene>
    <name evidence="6" type="ORF">PHAVU_004G177700g</name>
</gene>
<keyword evidence="7" id="KW-1185">Reference proteome</keyword>
<dbReference type="InterPro" id="IPR007650">
    <property type="entry name" value="Zf-FLZ_dom"/>
</dbReference>
<feature type="domain" description="FLZ-type" evidence="5">
    <location>
        <begin position="77"/>
        <end position="120"/>
    </location>
</feature>
<dbReference type="Pfam" id="PF04570">
    <property type="entry name" value="zf-FLZ"/>
    <property type="match status" value="1"/>
</dbReference>
<comment type="similarity">
    <text evidence="1">Belongs to the FLZ family.</text>
</comment>